<dbReference type="Pfam" id="PF26160">
    <property type="entry name" value="YqzN_YkzM"/>
    <property type="match status" value="1"/>
</dbReference>
<dbReference type="EMBL" id="CP002360">
    <property type="protein sequence ID" value="AEE95783.1"/>
    <property type="molecule type" value="Genomic_DNA"/>
</dbReference>
<keyword evidence="3" id="KW-1185">Reference proteome</keyword>
<proteinExistence type="predicted"/>
<evidence type="ECO:0000313" key="2">
    <source>
        <dbReference type="EMBL" id="AEE95783.1"/>
    </source>
</evidence>
<sequence length="75" mass="7794">MADKKTAAQGNSGEAVQESVYPKNVLVASAKAIFGVNPEVAAGALYGNAKDELTKTEAQEAINKFLKSKPKGGNK</sequence>
<dbReference type="Proteomes" id="UP000008457">
    <property type="component" value="Chromosome"/>
</dbReference>
<dbReference type="KEGG" id="mas:Mahau_0580"/>
<reference evidence="2 3" key="2">
    <citation type="journal article" date="2011" name="Stand. Genomic Sci.">
        <title>Complete genome sequence of Mahella australiensis type strain (50-1 BON).</title>
        <authorList>
            <person name="Sikorski J."/>
            <person name="Teshima H."/>
            <person name="Nolan M."/>
            <person name="Lucas S."/>
            <person name="Hammon N."/>
            <person name="Deshpande S."/>
            <person name="Cheng J.F."/>
            <person name="Pitluck S."/>
            <person name="Liolios K."/>
            <person name="Pagani I."/>
            <person name="Ivanova N."/>
            <person name="Huntemann M."/>
            <person name="Mavromatis K."/>
            <person name="Ovchinikova G."/>
            <person name="Pati A."/>
            <person name="Tapia R."/>
            <person name="Han C."/>
            <person name="Goodwin L."/>
            <person name="Chen A."/>
            <person name="Palaniappan K."/>
            <person name="Land M."/>
            <person name="Hauser L."/>
            <person name="Ngatchou-Djao O.D."/>
            <person name="Rohde M."/>
            <person name="Pukall R."/>
            <person name="Spring S."/>
            <person name="Abt B."/>
            <person name="Goker M."/>
            <person name="Detter J.C."/>
            <person name="Woyke T."/>
            <person name="Bristow J."/>
            <person name="Markowitz V."/>
            <person name="Hugenholtz P."/>
            <person name="Eisen J.A."/>
            <person name="Kyrpides N.C."/>
            <person name="Klenk H.P."/>
            <person name="Lapidus A."/>
        </authorList>
    </citation>
    <scope>NUCLEOTIDE SEQUENCE [LARGE SCALE GENOMIC DNA]</scope>
    <source>
        <strain evidence="3">DSM 15567 / CIP 107919 / 50-1 BON</strain>
    </source>
</reference>
<feature type="domain" description="YqzN/YkzM" evidence="1">
    <location>
        <begin position="18"/>
        <end position="69"/>
    </location>
</feature>
<protein>
    <recommendedName>
        <fullName evidence="1">YqzN/YkzM domain-containing protein</fullName>
    </recommendedName>
</protein>
<accession>F3ZZH3</accession>
<dbReference type="HOGENOM" id="CLU_2666775_0_0_9"/>
<dbReference type="STRING" id="697281.Mahau_0580"/>
<organism evidence="2 3">
    <name type="scientific">Mahella australiensis (strain DSM 15567 / CIP 107919 / 50-1 BON)</name>
    <dbReference type="NCBI Taxonomy" id="697281"/>
    <lineage>
        <taxon>Bacteria</taxon>
        <taxon>Bacillati</taxon>
        <taxon>Bacillota</taxon>
        <taxon>Clostridia</taxon>
        <taxon>Thermoanaerobacterales</taxon>
        <taxon>Thermoanaerobacterales Family IV. Incertae Sedis</taxon>
        <taxon>Mahella</taxon>
    </lineage>
</organism>
<name>F3ZZH3_MAHA5</name>
<dbReference type="eggNOG" id="ENOG5033HZG">
    <property type="taxonomic scope" value="Bacteria"/>
</dbReference>
<evidence type="ECO:0000313" key="3">
    <source>
        <dbReference type="Proteomes" id="UP000008457"/>
    </source>
</evidence>
<dbReference type="OrthoDB" id="2660541at2"/>
<dbReference type="AlphaFoldDB" id="F3ZZH3"/>
<evidence type="ECO:0000259" key="1">
    <source>
        <dbReference type="Pfam" id="PF26160"/>
    </source>
</evidence>
<gene>
    <name evidence="2" type="ordered locus">Mahau_0580</name>
</gene>
<reference evidence="3" key="1">
    <citation type="submission" date="2010-11" db="EMBL/GenBank/DDBJ databases">
        <title>The complete genome of Mahella australiensis DSM 15567.</title>
        <authorList>
            <consortium name="US DOE Joint Genome Institute (JGI-PGF)"/>
            <person name="Lucas S."/>
            <person name="Copeland A."/>
            <person name="Lapidus A."/>
            <person name="Bruce D."/>
            <person name="Goodwin L."/>
            <person name="Pitluck S."/>
            <person name="Kyrpides N."/>
            <person name="Mavromatis K."/>
            <person name="Pagani I."/>
            <person name="Ivanova N."/>
            <person name="Teshima H."/>
            <person name="Brettin T."/>
            <person name="Detter J.C."/>
            <person name="Han C."/>
            <person name="Tapia R."/>
            <person name="Land M."/>
            <person name="Hauser L."/>
            <person name="Markowitz V."/>
            <person name="Cheng J.-F."/>
            <person name="Hugenholtz P."/>
            <person name="Woyke T."/>
            <person name="Wu D."/>
            <person name="Spring S."/>
            <person name="Pukall R."/>
            <person name="Steenblock K."/>
            <person name="Schneider S."/>
            <person name="Klenk H.-P."/>
            <person name="Eisen J.A."/>
        </authorList>
    </citation>
    <scope>NUCLEOTIDE SEQUENCE [LARGE SCALE GENOMIC DNA]</scope>
    <source>
        <strain evidence="3">DSM 15567 / CIP 107919 / 50-1 BON</strain>
    </source>
</reference>
<dbReference type="InterPro" id="IPR058869">
    <property type="entry name" value="YqzN_YkzM"/>
</dbReference>
<dbReference type="RefSeq" id="WP_013780216.1">
    <property type="nucleotide sequence ID" value="NC_015520.1"/>
</dbReference>